<comment type="caution">
    <text evidence="1">The sequence shown here is derived from an EMBL/GenBank/DDBJ whole genome shotgun (WGS) entry which is preliminary data.</text>
</comment>
<evidence type="ECO:0000313" key="2">
    <source>
        <dbReference type="Proteomes" id="UP001152622"/>
    </source>
</evidence>
<gene>
    <name evidence="1" type="ORF">SKAU_G00412330</name>
</gene>
<sequence length="335" mass="38702">MIDTVGRWMASYRKEDNKRALEKGDRDMSKQITPEMVKTFKESKATQEAVTVLHSLKAQVSQTECVLVRDMIMISVLLTNANRSGVLANMLLDQVQNIHETHPAMKSQLSDLMCHRVETASKSYRTQQLWGYLPMPHSCRVLRHQIQRKSLSKTDDLENRGRRKNIRMFGLKEGAEGSRPLLDFVHDKLPQWLGLGSDKSFTLERVHRTLAPANPNHNRAVLIRFLKFQDKELVLRSTKQRDITHDGSKLSFAQDLSAETIRQRREFNGAKKLFLDMGTFRGFHLHPCKLRVLYNGKIQLFASPANSWRRNSTEESVLAKSHMVRFELFVLYKKG</sequence>
<dbReference type="PANTHER" id="PTHR11505">
    <property type="entry name" value="L1 TRANSPOSABLE ELEMENT-RELATED"/>
    <property type="match status" value="1"/>
</dbReference>
<dbReference type="OrthoDB" id="8959002at2759"/>
<name>A0A9Q1IBU2_SYNKA</name>
<evidence type="ECO:0000313" key="1">
    <source>
        <dbReference type="EMBL" id="KAJ8333914.1"/>
    </source>
</evidence>
<protein>
    <submittedName>
        <fullName evidence="1">Uncharacterized protein</fullName>
    </submittedName>
</protein>
<accession>A0A9Q1IBU2</accession>
<dbReference type="InterPro" id="IPR004244">
    <property type="entry name" value="Transposase_22"/>
</dbReference>
<organism evidence="1 2">
    <name type="scientific">Synaphobranchus kaupii</name>
    <name type="common">Kaup's arrowtooth eel</name>
    <dbReference type="NCBI Taxonomy" id="118154"/>
    <lineage>
        <taxon>Eukaryota</taxon>
        <taxon>Metazoa</taxon>
        <taxon>Chordata</taxon>
        <taxon>Craniata</taxon>
        <taxon>Vertebrata</taxon>
        <taxon>Euteleostomi</taxon>
        <taxon>Actinopterygii</taxon>
        <taxon>Neopterygii</taxon>
        <taxon>Teleostei</taxon>
        <taxon>Anguilliformes</taxon>
        <taxon>Synaphobranchidae</taxon>
        <taxon>Synaphobranchus</taxon>
    </lineage>
</organism>
<reference evidence="1" key="1">
    <citation type="journal article" date="2023" name="Science">
        <title>Genome structures resolve the early diversification of teleost fishes.</title>
        <authorList>
            <person name="Parey E."/>
            <person name="Louis A."/>
            <person name="Montfort J."/>
            <person name="Bouchez O."/>
            <person name="Roques C."/>
            <person name="Iampietro C."/>
            <person name="Lluch J."/>
            <person name="Castinel A."/>
            <person name="Donnadieu C."/>
            <person name="Desvignes T."/>
            <person name="Floi Bucao C."/>
            <person name="Jouanno E."/>
            <person name="Wen M."/>
            <person name="Mejri S."/>
            <person name="Dirks R."/>
            <person name="Jansen H."/>
            <person name="Henkel C."/>
            <person name="Chen W.J."/>
            <person name="Zahm M."/>
            <person name="Cabau C."/>
            <person name="Klopp C."/>
            <person name="Thompson A.W."/>
            <person name="Robinson-Rechavi M."/>
            <person name="Braasch I."/>
            <person name="Lecointre G."/>
            <person name="Bobe J."/>
            <person name="Postlethwait J.H."/>
            <person name="Berthelot C."/>
            <person name="Roest Crollius H."/>
            <person name="Guiguen Y."/>
        </authorList>
    </citation>
    <scope>NUCLEOTIDE SEQUENCE</scope>
    <source>
        <strain evidence="1">WJC10195</strain>
    </source>
</reference>
<dbReference type="Proteomes" id="UP001152622">
    <property type="component" value="Chromosome 22"/>
</dbReference>
<dbReference type="Gene3D" id="3.30.70.1820">
    <property type="entry name" value="L1 transposable element, RRM domain"/>
    <property type="match status" value="1"/>
</dbReference>
<keyword evidence="2" id="KW-1185">Reference proteome</keyword>
<proteinExistence type="predicted"/>
<dbReference type="AlphaFoldDB" id="A0A9Q1IBU2"/>
<dbReference type="EMBL" id="JAINUF010000022">
    <property type="protein sequence ID" value="KAJ8333914.1"/>
    <property type="molecule type" value="Genomic_DNA"/>
</dbReference>